<dbReference type="InterPro" id="IPR014027">
    <property type="entry name" value="UDP-Glc/GDP-Man_DH_C"/>
</dbReference>
<evidence type="ECO:0000256" key="9">
    <source>
        <dbReference type="PIRSR" id="PIRSR500134-1"/>
    </source>
</evidence>
<organism evidence="13 14">
    <name type="scientific">Desulfotignum phosphitoxidans DSM 13687</name>
    <dbReference type="NCBI Taxonomy" id="1286635"/>
    <lineage>
        <taxon>Bacteria</taxon>
        <taxon>Pseudomonadati</taxon>
        <taxon>Thermodesulfobacteriota</taxon>
        <taxon>Desulfobacteria</taxon>
        <taxon>Desulfobacterales</taxon>
        <taxon>Desulfobacteraceae</taxon>
        <taxon>Desulfotignum</taxon>
    </lineage>
</organism>
<proteinExistence type="inferred from homology"/>
<dbReference type="SUPFAM" id="SSF52413">
    <property type="entry name" value="UDP-glucose/GDP-mannose dehydrogenase C-terminal domain"/>
    <property type="match status" value="1"/>
</dbReference>
<evidence type="ECO:0000256" key="8">
    <source>
        <dbReference type="PIRNR" id="PIRNR000124"/>
    </source>
</evidence>
<dbReference type="InterPro" id="IPR017476">
    <property type="entry name" value="UDP-Glc/GDP-Man"/>
</dbReference>
<dbReference type="PANTHER" id="PTHR43750:SF3">
    <property type="entry name" value="UDP-GLUCOSE 6-DEHYDROGENASE TUAD"/>
    <property type="match status" value="1"/>
</dbReference>
<evidence type="ECO:0000256" key="4">
    <source>
        <dbReference type="ARBA" id="ARBA00015132"/>
    </source>
</evidence>
<feature type="binding site" evidence="11">
    <location>
        <position position="35"/>
    </location>
    <ligand>
        <name>NAD(+)</name>
        <dbReference type="ChEBI" id="CHEBI:57540"/>
    </ligand>
</feature>
<dbReference type="EC" id="1.1.1.22" evidence="3 8"/>
<dbReference type="Gene3D" id="3.40.50.720">
    <property type="entry name" value="NAD(P)-binding Rossmann-like Domain"/>
    <property type="match status" value="2"/>
</dbReference>
<protein>
    <recommendedName>
        <fullName evidence="4 8">UDP-glucose 6-dehydrogenase</fullName>
        <ecNumber evidence="3 8">1.1.1.22</ecNumber>
    </recommendedName>
</protein>
<dbReference type="PIRSF" id="PIRSF000124">
    <property type="entry name" value="UDPglc_GDPman_dh"/>
    <property type="match status" value="1"/>
</dbReference>
<evidence type="ECO:0000259" key="12">
    <source>
        <dbReference type="SMART" id="SM00984"/>
    </source>
</evidence>
<dbReference type="EMBL" id="APJX01000005">
    <property type="protein sequence ID" value="EMS79269.1"/>
    <property type="molecule type" value="Genomic_DNA"/>
</dbReference>
<dbReference type="UniPathway" id="UPA00038">
    <property type="reaction ID" value="UER00491"/>
</dbReference>
<evidence type="ECO:0000313" key="14">
    <source>
        <dbReference type="Proteomes" id="UP000014216"/>
    </source>
</evidence>
<dbReference type="InterPro" id="IPR036220">
    <property type="entry name" value="UDP-Glc/GDP-Man_DH_C_sf"/>
</dbReference>
<feature type="binding site" evidence="10">
    <location>
        <position position="327"/>
    </location>
    <ligand>
        <name>substrate</name>
    </ligand>
</feature>
<dbReference type="GO" id="GO:0003979">
    <property type="term" value="F:UDP-glucose 6-dehydrogenase activity"/>
    <property type="evidence" value="ECO:0007669"/>
    <property type="project" value="UniProtKB-EC"/>
</dbReference>
<dbReference type="InterPro" id="IPR036291">
    <property type="entry name" value="NAD(P)-bd_dom_sf"/>
</dbReference>
<evidence type="ECO:0000256" key="11">
    <source>
        <dbReference type="PIRSR" id="PIRSR500134-3"/>
    </source>
</evidence>
<dbReference type="SUPFAM" id="SSF48179">
    <property type="entry name" value="6-phosphogluconate dehydrogenase C-terminal domain-like"/>
    <property type="match status" value="1"/>
</dbReference>
<comment type="similarity">
    <text evidence="2 8">Belongs to the UDP-glucose/GDP-mannose dehydrogenase family.</text>
</comment>
<dbReference type="PROSITE" id="PS51257">
    <property type="entry name" value="PROKAR_LIPOPROTEIN"/>
    <property type="match status" value="1"/>
</dbReference>
<dbReference type="OrthoDB" id="9803238at2"/>
<keyword evidence="5 8" id="KW-0560">Oxidoreductase</keyword>
<dbReference type="GO" id="GO:0000271">
    <property type="term" value="P:polysaccharide biosynthetic process"/>
    <property type="evidence" value="ECO:0007669"/>
    <property type="project" value="InterPro"/>
</dbReference>
<dbReference type="RefSeq" id="WP_006966361.1">
    <property type="nucleotide sequence ID" value="NZ_APJX01000005.1"/>
</dbReference>
<evidence type="ECO:0000256" key="7">
    <source>
        <dbReference type="ARBA" id="ARBA00047473"/>
    </source>
</evidence>
<dbReference type="PANTHER" id="PTHR43750">
    <property type="entry name" value="UDP-GLUCOSE 6-DEHYDROGENASE TUAD"/>
    <property type="match status" value="1"/>
</dbReference>
<evidence type="ECO:0000256" key="10">
    <source>
        <dbReference type="PIRSR" id="PIRSR500134-2"/>
    </source>
</evidence>
<dbReference type="Pfam" id="PF03720">
    <property type="entry name" value="UDPG_MGDP_dh_C"/>
    <property type="match status" value="1"/>
</dbReference>
<feature type="active site" description="Nucleophile" evidence="9">
    <location>
        <position position="266"/>
    </location>
</feature>
<dbReference type="SUPFAM" id="SSF51735">
    <property type="entry name" value="NAD(P)-binding Rossmann-fold domains"/>
    <property type="match status" value="1"/>
</dbReference>
<feature type="domain" description="UDP-glucose/GDP-mannose dehydrogenase C-terminal" evidence="12">
    <location>
        <begin position="320"/>
        <end position="428"/>
    </location>
</feature>
<dbReference type="PIRSF" id="PIRSF500134">
    <property type="entry name" value="UDPglc_DH_bac"/>
    <property type="match status" value="1"/>
</dbReference>
<feature type="binding site" evidence="10">
    <location>
        <position position="263"/>
    </location>
    <ligand>
        <name>substrate</name>
    </ligand>
</feature>
<dbReference type="AlphaFoldDB" id="S0G1D9"/>
<dbReference type="GO" id="GO:0051287">
    <property type="term" value="F:NAD binding"/>
    <property type="evidence" value="ECO:0007669"/>
    <property type="project" value="InterPro"/>
</dbReference>
<comment type="caution">
    <text evidence="13">The sequence shown here is derived from an EMBL/GenBank/DDBJ whole genome shotgun (WGS) entry which is preliminary data.</text>
</comment>
<dbReference type="SMART" id="SM00984">
    <property type="entry name" value="UDPG_MGDP_dh_C"/>
    <property type="match status" value="1"/>
</dbReference>
<dbReference type="InterPro" id="IPR008927">
    <property type="entry name" value="6-PGluconate_DH-like_C_sf"/>
</dbReference>
<gene>
    <name evidence="13" type="primary">udg</name>
    <name evidence="13" type="ORF">Dpo_5c01940</name>
</gene>
<feature type="binding site" evidence="11">
    <location>
        <position position="121"/>
    </location>
    <ligand>
        <name>NAD(+)</name>
        <dbReference type="ChEBI" id="CHEBI:57540"/>
    </ligand>
</feature>
<evidence type="ECO:0000256" key="2">
    <source>
        <dbReference type="ARBA" id="ARBA00006601"/>
    </source>
</evidence>
<evidence type="ECO:0000256" key="3">
    <source>
        <dbReference type="ARBA" id="ARBA00012954"/>
    </source>
</evidence>
<dbReference type="Pfam" id="PF00984">
    <property type="entry name" value="UDPG_MGDP_dh"/>
    <property type="match status" value="1"/>
</dbReference>
<dbReference type="Gene3D" id="1.20.5.100">
    <property type="entry name" value="Cytochrome c1, transmembrane anchor, C-terminal"/>
    <property type="match status" value="1"/>
</dbReference>
<dbReference type="GO" id="GO:0006065">
    <property type="term" value="P:UDP-glucuronate biosynthetic process"/>
    <property type="evidence" value="ECO:0007669"/>
    <property type="project" value="UniProtKB-UniPathway"/>
</dbReference>
<name>S0G1D9_9BACT</name>
<dbReference type="InterPro" id="IPR028357">
    <property type="entry name" value="UDPglc_DH_bac"/>
</dbReference>
<dbReference type="InterPro" id="IPR001732">
    <property type="entry name" value="UDP-Glc/GDP-Man_DH_N"/>
</dbReference>
<evidence type="ECO:0000256" key="6">
    <source>
        <dbReference type="ARBA" id="ARBA00023027"/>
    </source>
</evidence>
<dbReference type="InterPro" id="IPR014026">
    <property type="entry name" value="UDP-Glc/GDP-Man_DH_dimer"/>
</dbReference>
<dbReference type="Pfam" id="PF03721">
    <property type="entry name" value="UDPG_MGDP_dh_N"/>
    <property type="match status" value="1"/>
</dbReference>
<evidence type="ECO:0000313" key="13">
    <source>
        <dbReference type="EMBL" id="EMS79269.1"/>
    </source>
</evidence>
<reference evidence="13 14" key="1">
    <citation type="journal article" date="2013" name="Genome Announc.">
        <title>Draft Genome Sequence of Desulfotignum phosphitoxidans DSM 13687 Strain FiPS-3.</title>
        <authorList>
            <person name="Poehlein A."/>
            <person name="Daniel R."/>
            <person name="Simeonova D.D."/>
        </authorList>
    </citation>
    <scope>NUCLEOTIDE SEQUENCE [LARGE SCALE GENOMIC DNA]</scope>
    <source>
        <strain evidence="13 14">DSM 13687</strain>
    </source>
</reference>
<comment type="catalytic activity">
    <reaction evidence="7 8">
        <text>UDP-alpha-D-glucose + 2 NAD(+) + H2O = UDP-alpha-D-glucuronate + 2 NADH + 3 H(+)</text>
        <dbReference type="Rhea" id="RHEA:23596"/>
        <dbReference type="ChEBI" id="CHEBI:15377"/>
        <dbReference type="ChEBI" id="CHEBI:15378"/>
        <dbReference type="ChEBI" id="CHEBI:57540"/>
        <dbReference type="ChEBI" id="CHEBI:57945"/>
        <dbReference type="ChEBI" id="CHEBI:58052"/>
        <dbReference type="ChEBI" id="CHEBI:58885"/>
        <dbReference type="EC" id="1.1.1.22"/>
    </reaction>
</comment>
<feature type="binding site" evidence="11">
    <location>
        <position position="86"/>
    </location>
    <ligand>
        <name>NAD(+)</name>
        <dbReference type="ChEBI" id="CHEBI:57540"/>
    </ligand>
</feature>
<sequence>MKLTIIGTGYVGLVTGACFAEMGSRVTCVDIDTAKIENLKKGILPIYEPGLERIVQENMADGTLQFTTRLEDAARDCQIFFIAVGTPPGEDGSADLQYVRRVAARIGQCMTDYAVIVDKSTVPVGTADQVAEVVQEALDTRGIDLEFDVVSNPEFLKEGAAIQDFLKPDRIIVGANSERAAKIMTRLYAPFSMNRDKMILMNVRDAEMTKYAANAMLATKISFMNEIANICEHLGVDVENVRKGIGSDSRIGYSFIYPGAGYGGSCFPKDVKALIKTSKDTGVDPAVLAAVENRNNLQKKVLAEKIKARLGTDLSGRRFALWGLAFKPGTDDMREAASIVLIDNLLAAGAIVCAYDPVAMAQAARELPEAWLESSRLILANDQYQALENADAMILVTEWKTFRRPDFKRMGQLLNQKIIFDGRNQYDPEEVAEFGFEYHGIGREAFHPADL</sequence>
<comment type="pathway">
    <text evidence="1">Nucleotide-sugar biosynthesis; UDP-alpha-D-glucuronate biosynthesis; UDP-alpha-D-glucuronate from UDP-alpha-D-glucose: step 1/1.</text>
</comment>
<keyword evidence="14" id="KW-1185">Reference proteome</keyword>
<dbReference type="PATRIC" id="fig|1286635.3.peg.2665"/>
<evidence type="ECO:0000256" key="5">
    <source>
        <dbReference type="ARBA" id="ARBA00023002"/>
    </source>
</evidence>
<feature type="binding site" evidence="11">
    <location>
        <position position="334"/>
    </location>
    <ligand>
        <name>NAD(+)</name>
        <dbReference type="ChEBI" id="CHEBI:57540"/>
    </ligand>
</feature>
<feature type="binding site" evidence="11">
    <location>
        <position position="30"/>
    </location>
    <ligand>
        <name>NAD(+)</name>
        <dbReference type="ChEBI" id="CHEBI:57540"/>
    </ligand>
</feature>
<feature type="binding site" evidence="10">
    <location>
        <begin position="255"/>
        <end position="259"/>
    </location>
    <ligand>
        <name>substrate</name>
    </ligand>
</feature>
<feature type="binding site" evidence="10">
    <location>
        <position position="210"/>
    </location>
    <ligand>
        <name>substrate</name>
    </ligand>
</feature>
<feature type="binding site" evidence="11">
    <location>
        <position position="269"/>
    </location>
    <ligand>
        <name>NAD(+)</name>
        <dbReference type="ChEBI" id="CHEBI:57540"/>
    </ligand>
</feature>
<dbReference type="Proteomes" id="UP000014216">
    <property type="component" value="Unassembled WGS sequence"/>
</dbReference>
<dbReference type="NCBIfam" id="TIGR03026">
    <property type="entry name" value="NDP-sugDHase"/>
    <property type="match status" value="1"/>
</dbReference>
<accession>S0G1D9</accession>
<feature type="binding site" evidence="11">
    <location>
        <position position="158"/>
    </location>
    <ligand>
        <name>NAD(+)</name>
        <dbReference type="ChEBI" id="CHEBI:57540"/>
    </ligand>
</feature>
<feature type="binding site" evidence="10">
    <location>
        <begin position="155"/>
        <end position="158"/>
    </location>
    <ligand>
        <name>substrate</name>
    </ligand>
</feature>
<evidence type="ECO:0000256" key="1">
    <source>
        <dbReference type="ARBA" id="ARBA00004701"/>
    </source>
</evidence>
<keyword evidence="6 8" id="KW-0520">NAD</keyword>